<dbReference type="Gene3D" id="3.10.290.10">
    <property type="entry name" value="RNA-binding S4 domain"/>
    <property type="match status" value="1"/>
</dbReference>
<dbReference type="GO" id="GO:0005763">
    <property type="term" value="C:mitochondrial small ribosomal subunit"/>
    <property type="evidence" value="ECO:0007669"/>
    <property type="project" value="TreeGrafter"/>
</dbReference>
<evidence type="ECO:0000256" key="5">
    <source>
        <dbReference type="ARBA" id="ARBA00022980"/>
    </source>
</evidence>
<dbReference type="CDD" id="cd00165">
    <property type="entry name" value="S4"/>
    <property type="match status" value="1"/>
</dbReference>
<evidence type="ECO:0000256" key="9">
    <source>
        <dbReference type="ARBA" id="ARBA00071419"/>
    </source>
</evidence>
<name>A0A0U1LJJ5_TALIS</name>
<accession>A0A0U1LJJ5</accession>
<comment type="function">
    <text evidence="8">Component of the mitochondrial ribosome (mitoribosome), a dedicated translation machinery responsible for the synthesis of mitochondrial genome-encoded proteins, including at least some of the essential transmembrane subunits of the mitochondrial respiratory chain. The mitoribosomes are attached to the mitochondrial inner membrane and translation products are cotranslationally integrated into the membrane.</text>
</comment>
<dbReference type="PROSITE" id="PS50889">
    <property type="entry name" value="S4"/>
    <property type="match status" value="1"/>
</dbReference>
<keyword evidence="6" id="KW-0496">Mitochondrion</keyword>
<dbReference type="Proteomes" id="UP000054383">
    <property type="component" value="Unassembled WGS sequence"/>
</dbReference>
<dbReference type="InterPro" id="IPR018079">
    <property type="entry name" value="Ribosomal_uS4_CS"/>
</dbReference>
<evidence type="ECO:0000313" key="14">
    <source>
        <dbReference type="Proteomes" id="UP000054383"/>
    </source>
</evidence>
<dbReference type="GO" id="GO:0042274">
    <property type="term" value="P:ribosomal small subunit biogenesis"/>
    <property type="evidence" value="ECO:0007669"/>
    <property type="project" value="TreeGrafter"/>
</dbReference>
<dbReference type="PROSITE" id="PS00632">
    <property type="entry name" value="RIBOSOMAL_S4"/>
    <property type="match status" value="1"/>
</dbReference>
<dbReference type="InterPro" id="IPR002942">
    <property type="entry name" value="S4_RNA-bd"/>
</dbReference>
<evidence type="ECO:0000256" key="10">
    <source>
        <dbReference type="PROSITE-ProRule" id="PRU00182"/>
    </source>
</evidence>
<dbReference type="PANTHER" id="PTHR11831">
    <property type="entry name" value="30S 40S RIBOSOMAL PROTEIN"/>
    <property type="match status" value="1"/>
</dbReference>
<reference evidence="13 14" key="1">
    <citation type="submission" date="2015-04" db="EMBL/GenBank/DDBJ databases">
        <authorList>
            <person name="Syromyatnikov M.Y."/>
            <person name="Popov V.N."/>
        </authorList>
    </citation>
    <scope>NUCLEOTIDE SEQUENCE [LARGE SCALE GENOMIC DNA]</scope>
    <source>
        <strain evidence="13">WF-38-12</strain>
    </source>
</reference>
<keyword evidence="5 13" id="KW-0689">Ribosomal protein</keyword>
<dbReference type="SMART" id="SM00363">
    <property type="entry name" value="S4"/>
    <property type="match status" value="1"/>
</dbReference>
<sequence length="435" mass="49115">MRNRATTPLSKAKIRQSWSKYNLYNLHRYRQPPTATRTFFQQKWAAKSISRAYHGEQIRESQWTRMFSRRLRSVVPMNPRTLAQDDGSAISAGRGSGLGKSRPAPRTPYTQMTFAPMERRLDVAIFRALLASSTRQARQFVVHGAVTVNGKKMRVPGYLLNPGDLFQVEPERVMFATGAPKNKAERREGRLAKKASAEQKAGDETSETSKEETKSEELTEKEEGEKAKESLKDLLTKAKTIMSREKTVLPAKRKQELRSFQKSVRSVLSKSATSTILTDSLETQFSELLGRLKAKVTAPKTKGEQKRPASNQESSETSGNAASDQLREAFDKATEDPESVDTSQLSQEEVGILKQALAQMRDNPIDSSKPYATPWRPRDYMNAFAFVPRYLEVHHKICAAVYLRHPVARPGFSEVPSPFGDSIQTPAFAWYLRRR</sequence>
<dbReference type="EMBL" id="CVMT01000001">
    <property type="protein sequence ID" value="CRG83168.1"/>
    <property type="molecule type" value="Genomic_DNA"/>
</dbReference>
<evidence type="ECO:0000256" key="4">
    <source>
        <dbReference type="ARBA" id="ARBA00022884"/>
    </source>
</evidence>
<keyword evidence="3 10" id="KW-0699">rRNA-binding</keyword>
<feature type="region of interest" description="Disordered" evidence="11">
    <location>
        <begin position="80"/>
        <end position="109"/>
    </location>
</feature>
<feature type="domain" description="RNA-binding S4" evidence="12">
    <location>
        <begin position="119"/>
        <end position="179"/>
    </location>
</feature>
<organism evidence="13 14">
    <name type="scientific">Talaromyces islandicus</name>
    <name type="common">Penicillium islandicum</name>
    <dbReference type="NCBI Taxonomy" id="28573"/>
    <lineage>
        <taxon>Eukaryota</taxon>
        <taxon>Fungi</taxon>
        <taxon>Dikarya</taxon>
        <taxon>Ascomycota</taxon>
        <taxon>Pezizomycotina</taxon>
        <taxon>Eurotiomycetes</taxon>
        <taxon>Eurotiomycetidae</taxon>
        <taxon>Eurotiales</taxon>
        <taxon>Trichocomaceae</taxon>
        <taxon>Talaromyces</taxon>
        <taxon>Talaromyces sect. Islandici</taxon>
    </lineage>
</organism>
<comment type="subcellular location">
    <subcellularLocation>
        <location evidence="1">Mitochondrion</location>
    </subcellularLocation>
</comment>
<feature type="region of interest" description="Disordered" evidence="11">
    <location>
        <begin position="296"/>
        <end position="323"/>
    </location>
</feature>
<dbReference type="OrthoDB" id="3356781at2759"/>
<dbReference type="Pfam" id="PF01479">
    <property type="entry name" value="S4"/>
    <property type="match status" value="1"/>
</dbReference>
<evidence type="ECO:0000256" key="6">
    <source>
        <dbReference type="ARBA" id="ARBA00023128"/>
    </source>
</evidence>
<dbReference type="GO" id="GO:0003735">
    <property type="term" value="F:structural constituent of ribosome"/>
    <property type="evidence" value="ECO:0007669"/>
    <property type="project" value="TreeGrafter"/>
</dbReference>
<dbReference type="GO" id="GO:0019843">
    <property type="term" value="F:rRNA binding"/>
    <property type="evidence" value="ECO:0007669"/>
    <property type="project" value="UniProtKB-KW"/>
</dbReference>
<dbReference type="PANTHER" id="PTHR11831:SF4">
    <property type="entry name" value="SMALL RIBOSOMAL SUBUNIT PROTEIN US4M"/>
    <property type="match status" value="1"/>
</dbReference>
<evidence type="ECO:0000256" key="7">
    <source>
        <dbReference type="ARBA" id="ARBA00023274"/>
    </source>
</evidence>
<evidence type="ECO:0000313" key="13">
    <source>
        <dbReference type="EMBL" id="CRG83168.1"/>
    </source>
</evidence>
<proteinExistence type="inferred from homology"/>
<feature type="compositionally biased region" description="Basic and acidic residues" evidence="11">
    <location>
        <begin position="182"/>
        <end position="230"/>
    </location>
</feature>
<evidence type="ECO:0000256" key="8">
    <source>
        <dbReference type="ARBA" id="ARBA00037226"/>
    </source>
</evidence>
<evidence type="ECO:0000256" key="3">
    <source>
        <dbReference type="ARBA" id="ARBA00022730"/>
    </source>
</evidence>
<dbReference type="SUPFAM" id="SSF55174">
    <property type="entry name" value="Alpha-L RNA-binding motif"/>
    <property type="match status" value="1"/>
</dbReference>
<keyword evidence="7" id="KW-0687">Ribonucleoprotein</keyword>
<dbReference type="InterPro" id="IPR022801">
    <property type="entry name" value="Ribosomal_uS4"/>
</dbReference>
<feature type="compositionally biased region" description="Polar residues" evidence="11">
    <location>
        <begin position="308"/>
        <end position="323"/>
    </location>
</feature>
<evidence type="ECO:0000256" key="1">
    <source>
        <dbReference type="ARBA" id="ARBA00004173"/>
    </source>
</evidence>
<comment type="similarity">
    <text evidence="2">Belongs to the universal ribosomal protein uS4 family.</text>
</comment>
<evidence type="ECO:0000256" key="2">
    <source>
        <dbReference type="ARBA" id="ARBA00007465"/>
    </source>
</evidence>
<evidence type="ECO:0000259" key="12">
    <source>
        <dbReference type="SMART" id="SM00363"/>
    </source>
</evidence>
<gene>
    <name evidence="13" type="ORF">PISL3812_00517</name>
</gene>
<dbReference type="AlphaFoldDB" id="A0A0U1LJJ5"/>
<keyword evidence="4 10" id="KW-0694">RNA-binding</keyword>
<dbReference type="STRING" id="28573.A0A0U1LJJ5"/>
<dbReference type="OMA" id="GDMFQVE"/>
<protein>
    <recommendedName>
        <fullName evidence="9">Small ribosomal subunit protein uS4m</fullName>
    </recommendedName>
</protein>
<keyword evidence="14" id="KW-1185">Reference proteome</keyword>
<dbReference type="InterPro" id="IPR036986">
    <property type="entry name" value="S4_RNA-bd_sf"/>
</dbReference>
<dbReference type="FunFam" id="3.10.290.10:FF:000025">
    <property type="entry name" value="30S ribosomal subunit S4"/>
    <property type="match status" value="1"/>
</dbReference>
<evidence type="ECO:0000256" key="11">
    <source>
        <dbReference type="SAM" id="MobiDB-lite"/>
    </source>
</evidence>
<feature type="region of interest" description="Disordered" evidence="11">
    <location>
        <begin position="177"/>
        <end position="230"/>
    </location>
</feature>